<dbReference type="Proteomes" id="UP001642540">
    <property type="component" value="Unassembled WGS sequence"/>
</dbReference>
<comment type="caution">
    <text evidence="1">The sequence shown here is derived from an EMBL/GenBank/DDBJ whole genome shotgun (WGS) entry which is preliminary data.</text>
</comment>
<proteinExistence type="predicted"/>
<organism evidence="1 2">
    <name type="scientific">Orchesella dallaii</name>
    <dbReference type="NCBI Taxonomy" id="48710"/>
    <lineage>
        <taxon>Eukaryota</taxon>
        <taxon>Metazoa</taxon>
        <taxon>Ecdysozoa</taxon>
        <taxon>Arthropoda</taxon>
        <taxon>Hexapoda</taxon>
        <taxon>Collembola</taxon>
        <taxon>Entomobryomorpha</taxon>
        <taxon>Entomobryoidea</taxon>
        <taxon>Orchesellidae</taxon>
        <taxon>Orchesellinae</taxon>
        <taxon>Orchesella</taxon>
    </lineage>
</organism>
<accession>A0ABP1QZU8</accession>
<sequence length="127" mass="14604">MTTQIGNSGYADSMEKSWLCRKFFDLFDHCGVSGGCWKKEPFPLLEKQHIIKVVTIPPLNRDGTQYKLKTDWNDCVTYDECPTVPQVSDQRSSHKYIPKHHNNLNPLNPTDMECDSLRTTTISNDLQ</sequence>
<evidence type="ECO:0000313" key="1">
    <source>
        <dbReference type="EMBL" id="CAL8115684.1"/>
    </source>
</evidence>
<gene>
    <name evidence="1" type="ORF">ODALV1_LOCUS16968</name>
</gene>
<protein>
    <submittedName>
        <fullName evidence="1">Uncharacterized protein</fullName>
    </submittedName>
</protein>
<reference evidence="1 2" key="1">
    <citation type="submission" date="2024-08" db="EMBL/GenBank/DDBJ databases">
        <authorList>
            <person name="Cucini C."/>
            <person name="Frati F."/>
        </authorList>
    </citation>
    <scope>NUCLEOTIDE SEQUENCE [LARGE SCALE GENOMIC DNA]</scope>
</reference>
<name>A0ABP1QZU8_9HEXA</name>
<dbReference type="EMBL" id="CAXLJM020000051">
    <property type="protein sequence ID" value="CAL8115684.1"/>
    <property type="molecule type" value="Genomic_DNA"/>
</dbReference>
<evidence type="ECO:0000313" key="2">
    <source>
        <dbReference type="Proteomes" id="UP001642540"/>
    </source>
</evidence>
<keyword evidence="2" id="KW-1185">Reference proteome</keyword>